<feature type="compositionally biased region" description="Basic and acidic residues" evidence="1">
    <location>
        <begin position="100"/>
        <end position="112"/>
    </location>
</feature>
<evidence type="ECO:0000259" key="2">
    <source>
        <dbReference type="Pfam" id="PF01823"/>
    </source>
</evidence>
<accession>A0A175W599</accession>
<proteinExistence type="predicted"/>
<feature type="region of interest" description="Disordered" evidence="1">
    <location>
        <begin position="77"/>
        <end position="122"/>
    </location>
</feature>
<comment type="caution">
    <text evidence="3">The sequence shown here is derived from an EMBL/GenBank/DDBJ whole genome shotgun (WGS) entry which is preliminary data.</text>
</comment>
<reference evidence="3 4" key="1">
    <citation type="journal article" date="2016" name="Genome Announc.">
        <title>Genome Sequence of Madurella mycetomatis mm55, Isolated from a Human Mycetoma Case in Sudan.</title>
        <authorList>
            <person name="Smit S."/>
            <person name="Derks M.F."/>
            <person name="Bervoets S."/>
            <person name="Fahal A."/>
            <person name="van Leeuwen W."/>
            <person name="van Belkum A."/>
            <person name="van de Sande W.W."/>
        </authorList>
    </citation>
    <scope>NUCLEOTIDE SEQUENCE [LARGE SCALE GENOMIC DNA]</scope>
    <source>
        <strain evidence="4">mm55</strain>
    </source>
</reference>
<dbReference type="EMBL" id="LCTW02000107">
    <property type="protein sequence ID" value="KXX78813.1"/>
    <property type="molecule type" value="Genomic_DNA"/>
</dbReference>
<evidence type="ECO:0000313" key="3">
    <source>
        <dbReference type="EMBL" id="KXX78813.1"/>
    </source>
</evidence>
<organism evidence="3 4">
    <name type="scientific">Madurella mycetomatis</name>
    <dbReference type="NCBI Taxonomy" id="100816"/>
    <lineage>
        <taxon>Eukaryota</taxon>
        <taxon>Fungi</taxon>
        <taxon>Dikarya</taxon>
        <taxon>Ascomycota</taxon>
        <taxon>Pezizomycotina</taxon>
        <taxon>Sordariomycetes</taxon>
        <taxon>Sordariomycetidae</taxon>
        <taxon>Sordariales</taxon>
        <taxon>Sordariales incertae sedis</taxon>
        <taxon>Madurella</taxon>
    </lineage>
</organism>
<dbReference type="Pfam" id="PF01823">
    <property type="entry name" value="MACPF"/>
    <property type="match status" value="1"/>
</dbReference>
<dbReference type="STRING" id="100816.A0A175W599"/>
<evidence type="ECO:0000256" key="1">
    <source>
        <dbReference type="SAM" id="MobiDB-lite"/>
    </source>
</evidence>
<dbReference type="AlphaFoldDB" id="A0A175W599"/>
<name>A0A175W599_9PEZI</name>
<dbReference type="InterPro" id="IPR020864">
    <property type="entry name" value="MACPF"/>
</dbReference>
<sequence>MLTTDSLKGYMIDGEIPKTAIQVAPDAISYPSELDEEDWRIILTNCNAFHGWYLDDSTNEVKIAPKPAFRLRQRHLDIGVREDEPGDKGNGSVSIAPEGNQHEPRPERDRESAAIPTYRTSDKASIEVRSVDNVRHESSVKNHFERDAFDGNITGGYAGFGVSISGGRDSSKQSGDSKTTGSYTRTMVGKYMLPRVTVLLDPEDLEATDELIKHVTNVQDAANSDQVSDFYKKFGQVFAHEITLGGVLTSTRNLEMKEGSTETQSKEDFKTAIGMSVTTPFSASGDANYHGSSGEDKGKIKTDRDFNDRVAFNATGGNTLMAFRY</sequence>
<feature type="compositionally biased region" description="Basic and acidic residues" evidence="1">
    <location>
        <begin position="77"/>
        <end position="87"/>
    </location>
</feature>
<feature type="domain" description="MACPF" evidence="2">
    <location>
        <begin position="184"/>
        <end position="301"/>
    </location>
</feature>
<keyword evidence="4" id="KW-1185">Reference proteome</keyword>
<protein>
    <recommendedName>
        <fullName evidence="2">MACPF domain-containing protein</fullName>
    </recommendedName>
</protein>
<dbReference type="VEuPathDB" id="FungiDB:MMYC01_205647"/>
<dbReference type="Proteomes" id="UP000078237">
    <property type="component" value="Unassembled WGS sequence"/>
</dbReference>
<dbReference type="OrthoDB" id="2562973at2759"/>
<gene>
    <name evidence="3" type="ORF">MMYC01_205647</name>
</gene>
<evidence type="ECO:0000313" key="4">
    <source>
        <dbReference type="Proteomes" id="UP000078237"/>
    </source>
</evidence>